<accession>A0A4U5PE15</accession>
<feature type="region of interest" description="Disordered" evidence="1">
    <location>
        <begin position="375"/>
        <end position="412"/>
    </location>
</feature>
<sequence>MIRTDLPLPSSPASLLAQLPLSVRNALYSLPSVTPSDPASFPASLLLFHTLPWNMSSASPTVIRLSVDTRDADGGIGQGELKIGELLWKAECKRNTLSNQYELFLEVQAEPLALWSCEVAVRTVIRSPTNAANDQDCHQYHLYTYNNTFHRKWAAVRYEMLDSIDISPETRSLNVEVEFSVGKSWYEDLSKPSEINDTALIFSGGAKIFVSKAVLAMHSPFFCTLFDDKKDSYPIEGMETDDFFTVLGLIYPTALPIDVQEWDKMLAIGERFEINAIFNAFSIFICKTDALDPETLIKADHYSLIQDVDRIVSRMSPEKIRDLLLRGHLTVKISDRLKVMLLGRLARADVEPSSNRSYGTYPQYDPMVAYFDPATSHAPNSAGPSTSASSNGYFPVPKRARRSKKASGPSSS</sequence>
<dbReference type="CDD" id="cd18186">
    <property type="entry name" value="BTB_POZ_ZBTB_KLHL-like"/>
    <property type="match status" value="1"/>
</dbReference>
<organism evidence="3 4">
    <name type="scientific">Steinernema carpocapsae</name>
    <name type="common">Entomopathogenic nematode</name>
    <dbReference type="NCBI Taxonomy" id="34508"/>
    <lineage>
        <taxon>Eukaryota</taxon>
        <taxon>Metazoa</taxon>
        <taxon>Ecdysozoa</taxon>
        <taxon>Nematoda</taxon>
        <taxon>Chromadorea</taxon>
        <taxon>Rhabditida</taxon>
        <taxon>Tylenchina</taxon>
        <taxon>Panagrolaimomorpha</taxon>
        <taxon>Strongyloidoidea</taxon>
        <taxon>Steinernematidae</taxon>
        <taxon>Steinernema</taxon>
    </lineage>
</organism>
<gene>
    <name evidence="3" type="ORF">L596_008892</name>
</gene>
<reference evidence="3 4" key="2">
    <citation type="journal article" date="2019" name="G3 (Bethesda)">
        <title>Hybrid Assembly of the Genome of the Entomopathogenic Nematode Steinernema carpocapsae Identifies the X-Chromosome.</title>
        <authorList>
            <person name="Serra L."/>
            <person name="Macchietto M."/>
            <person name="Macias-Munoz A."/>
            <person name="McGill C.J."/>
            <person name="Rodriguez I.M."/>
            <person name="Rodriguez B."/>
            <person name="Murad R."/>
            <person name="Mortazavi A."/>
        </authorList>
    </citation>
    <scope>NUCLEOTIDE SEQUENCE [LARGE SCALE GENOMIC DNA]</scope>
    <source>
        <strain evidence="3 4">ALL</strain>
    </source>
</reference>
<feature type="domain" description="BTB" evidence="2">
    <location>
        <begin position="196"/>
        <end position="259"/>
    </location>
</feature>
<proteinExistence type="predicted"/>
<dbReference type="PANTHER" id="PTHR22744:SF14">
    <property type="entry name" value="BTB DOMAIN-CONTAINING PROTEIN-RELATED"/>
    <property type="match status" value="1"/>
</dbReference>
<dbReference type="Pfam" id="PF00651">
    <property type="entry name" value="BTB"/>
    <property type="match status" value="1"/>
</dbReference>
<dbReference type="PANTHER" id="PTHR22744">
    <property type="entry name" value="HELIX LOOP HELIX PROTEIN 21-RELATED"/>
    <property type="match status" value="1"/>
</dbReference>
<dbReference type="EMBL" id="AZBU02000002">
    <property type="protein sequence ID" value="TKR94630.1"/>
    <property type="molecule type" value="Genomic_DNA"/>
</dbReference>
<dbReference type="SUPFAM" id="SSF54695">
    <property type="entry name" value="POZ domain"/>
    <property type="match status" value="1"/>
</dbReference>
<feature type="compositionally biased region" description="Polar residues" evidence="1">
    <location>
        <begin position="377"/>
        <end position="392"/>
    </location>
</feature>
<dbReference type="SMART" id="SM00225">
    <property type="entry name" value="BTB"/>
    <property type="match status" value="1"/>
</dbReference>
<dbReference type="InterPro" id="IPR000210">
    <property type="entry name" value="BTB/POZ_dom"/>
</dbReference>
<evidence type="ECO:0000313" key="4">
    <source>
        <dbReference type="Proteomes" id="UP000298663"/>
    </source>
</evidence>
<evidence type="ECO:0000256" key="1">
    <source>
        <dbReference type="SAM" id="MobiDB-lite"/>
    </source>
</evidence>
<name>A0A4U5PE15_STECR</name>
<dbReference type="InterPro" id="IPR011333">
    <property type="entry name" value="SKP1/BTB/POZ_sf"/>
</dbReference>
<keyword evidence="4" id="KW-1185">Reference proteome</keyword>
<evidence type="ECO:0000313" key="3">
    <source>
        <dbReference type="EMBL" id="TKR94630.1"/>
    </source>
</evidence>
<protein>
    <recommendedName>
        <fullName evidence="2">BTB domain-containing protein</fullName>
    </recommendedName>
</protein>
<dbReference type="Gene3D" id="3.30.710.10">
    <property type="entry name" value="Potassium Channel Kv1.1, Chain A"/>
    <property type="match status" value="1"/>
</dbReference>
<dbReference type="Proteomes" id="UP000298663">
    <property type="component" value="Unassembled WGS sequence"/>
</dbReference>
<dbReference type="AlphaFoldDB" id="A0A4U5PE15"/>
<reference evidence="3 4" key="1">
    <citation type="journal article" date="2015" name="Genome Biol.">
        <title>Comparative genomics of Steinernema reveals deeply conserved gene regulatory networks.</title>
        <authorList>
            <person name="Dillman A.R."/>
            <person name="Macchietto M."/>
            <person name="Porter C.F."/>
            <person name="Rogers A."/>
            <person name="Williams B."/>
            <person name="Antoshechkin I."/>
            <person name="Lee M.M."/>
            <person name="Goodwin Z."/>
            <person name="Lu X."/>
            <person name="Lewis E.E."/>
            <person name="Goodrich-Blair H."/>
            <person name="Stock S.P."/>
            <person name="Adams B.J."/>
            <person name="Sternberg P.W."/>
            <person name="Mortazavi A."/>
        </authorList>
    </citation>
    <scope>NUCLEOTIDE SEQUENCE [LARGE SCALE GENOMIC DNA]</scope>
    <source>
        <strain evidence="3 4">ALL</strain>
    </source>
</reference>
<comment type="caution">
    <text evidence="3">The sequence shown here is derived from an EMBL/GenBank/DDBJ whole genome shotgun (WGS) entry which is preliminary data.</text>
</comment>
<dbReference type="PROSITE" id="PS50097">
    <property type="entry name" value="BTB"/>
    <property type="match status" value="1"/>
</dbReference>
<evidence type="ECO:0000259" key="2">
    <source>
        <dbReference type="PROSITE" id="PS50097"/>
    </source>
</evidence>
<dbReference type="OrthoDB" id="5787168at2759"/>